<feature type="signal peptide" evidence="1">
    <location>
        <begin position="1"/>
        <end position="21"/>
    </location>
</feature>
<dbReference type="EMBL" id="SMBU01000006">
    <property type="protein sequence ID" value="TCV01225.1"/>
    <property type="molecule type" value="Genomic_DNA"/>
</dbReference>
<dbReference type="Pfam" id="PF07589">
    <property type="entry name" value="PEP-CTERM"/>
    <property type="match status" value="1"/>
</dbReference>
<feature type="domain" description="PA14" evidence="2">
    <location>
        <begin position="73"/>
        <end position="224"/>
    </location>
</feature>
<evidence type="ECO:0000313" key="4">
    <source>
        <dbReference type="Proteomes" id="UP000295110"/>
    </source>
</evidence>
<sequence length="245" mass="25040">MKILMRWVLAFAALLPMAAQASLTANISYFKIDSNDPDANHLCCSGPLAEVQNNLGPDGLPMLLPGYGGIVPHDVNGAGELTYWSPGFNGHVTPTGSATVSLPFSNSHMYNPNGTGGADGGSNGFLSAIISATLSTPVAETVSFTISSDDNAFVFVDGLVVCNDGGVHGAGAVLCTSQTLSAGNHSLQVFYDDLNTTGAVLDFTVNTENVSTTPPPANGVPEPASLALAGSALLMAGLAGRKTRR</sequence>
<dbReference type="InterPro" id="IPR037524">
    <property type="entry name" value="PA14/GLEYA"/>
</dbReference>
<dbReference type="PROSITE" id="PS51820">
    <property type="entry name" value="PA14"/>
    <property type="match status" value="1"/>
</dbReference>
<name>A0A4R3VEN7_ROSSA</name>
<evidence type="ECO:0000256" key="1">
    <source>
        <dbReference type="SAM" id="SignalP"/>
    </source>
</evidence>
<keyword evidence="1" id="KW-0732">Signal</keyword>
<dbReference type="AlphaFoldDB" id="A0A4R3VEN7"/>
<organism evidence="3 4">
    <name type="scientific">Roseateles saccharophilus</name>
    <name type="common">Pseudomonas saccharophila</name>
    <dbReference type="NCBI Taxonomy" id="304"/>
    <lineage>
        <taxon>Bacteria</taxon>
        <taxon>Pseudomonadati</taxon>
        <taxon>Pseudomonadota</taxon>
        <taxon>Betaproteobacteria</taxon>
        <taxon>Burkholderiales</taxon>
        <taxon>Sphaerotilaceae</taxon>
        <taxon>Roseateles</taxon>
    </lineage>
</organism>
<proteinExistence type="predicted"/>
<dbReference type="InterPro" id="IPR013424">
    <property type="entry name" value="Ice-binding_C"/>
</dbReference>
<feature type="chain" id="PRO_5020371423" evidence="1">
    <location>
        <begin position="22"/>
        <end position="245"/>
    </location>
</feature>
<protein>
    <submittedName>
        <fullName evidence="3">Putative secreted protein with PEP-CTERM sorting signal</fullName>
    </submittedName>
</protein>
<evidence type="ECO:0000313" key="3">
    <source>
        <dbReference type="EMBL" id="TCV01225.1"/>
    </source>
</evidence>
<accession>A0A4R3VEN7</accession>
<comment type="caution">
    <text evidence="3">The sequence shown here is derived from an EMBL/GenBank/DDBJ whole genome shotgun (WGS) entry which is preliminary data.</text>
</comment>
<keyword evidence="4" id="KW-1185">Reference proteome</keyword>
<dbReference type="Proteomes" id="UP000295110">
    <property type="component" value="Unassembled WGS sequence"/>
</dbReference>
<reference evidence="3 4" key="1">
    <citation type="submission" date="2019-03" db="EMBL/GenBank/DDBJ databases">
        <title>Genomic Encyclopedia of Type Strains, Phase IV (KMG-IV): sequencing the most valuable type-strain genomes for metagenomic binning, comparative biology and taxonomic classification.</title>
        <authorList>
            <person name="Goeker M."/>
        </authorList>
    </citation>
    <scope>NUCLEOTIDE SEQUENCE [LARGE SCALE GENOMIC DNA]</scope>
    <source>
        <strain evidence="3 4">DSM 654</strain>
    </source>
</reference>
<evidence type="ECO:0000259" key="2">
    <source>
        <dbReference type="PROSITE" id="PS51820"/>
    </source>
</evidence>
<dbReference type="OrthoDB" id="7874461at2"/>
<gene>
    <name evidence="3" type="ORF">EV671_1006151</name>
</gene>